<dbReference type="Pfam" id="PF00271">
    <property type="entry name" value="Helicase_C"/>
    <property type="match status" value="1"/>
</dbReference>
<dbReference type="PANTHER" id="PTHR47959">
    <property type="entry name" value="ATP-DEPENDENT RNA HELICASE RHLE-RELATED"/>
    <property type="match status" value="1"/>
</dbReference>
<keyword evidence="4 5" id="KW-0067">ATP-binding</keyword>
<dbReference type="SUPFAM" id="SSF52540">
    <property type="entry name" value="P-loop containing nucleoside triphosphate hydrolases"/>
    <property type="match status" value="2"/>
</dbReference>
<dbReference type="PROSITE" id="PS00039">
    <property type="entry name" value="DEAD_ATP_HELICASE"/>
    <property type="match status" value="1"/>
</dbReference>
<accession>A0A146KDQ6</accession>
<dbReference type="SMART" id="SM00487">
    <property type="entry name" value="DEXDc"/>
    <property type="match status" value="1"/>
</dbReference>
<evidence type="ECO:0000256" key="5">
    <source>
        <dbReference type="RuleBase" id="RU000492"/>
    </source>
</evidence>
<proteinExistence type="inferred from homology"/>
<reference evidence="10" key="1">
    <citation type="submission" date="2015-07" db="EMBL/GenBank/DDBJ databases">
        <title>Adaptation to a free-living lifestyle via gene acquisitions in the diplomonad Trepomonas sp. PC1.</title>
        <authorList>
            <person name="Xu F."/>
            <person name="Jerlstrom-Hultqvist J."/>
            <person name="Kolisko M."/>
            <person name="Simpson A.G.B."/>
            <person name="Roger A.J."/>
            <person name="Svard S.G."/>
            <person name="Andersson J.O."/>
        </authorList>
    </citation>
    <scope>NUCLEOTIDE SEQUENCE</scope>
    <source>
        <strain evidence="10">PC1</strain>
    </source>
</reference>
<dbReference type="InterPro" id="IPR000629">
    <property type="entry name" value="RNA-helicase_DEAD-box_CS"/>
</dbReference>
<dbReference type="GO" id="GO:0005524">
    <property type="term" value="F:ATP binding"/>
    <property type="evidence" value="ECO:0007669"/>
    <property type="project" value="UniProtKB-KW"/>
</dbReference>
<evidence type="ECO:0000256" key="6">
    <source>
        <dbReference type="SAM" id="Coils"/>
    </source>
</evidence>
<sequence length="509" mass="58161">LHLTPKLVKNLSTKLQWQQPTAVQKTIIPLALNGRDLMVQSVTGSGKTGAFAVPLIDRLLLRGKFKSTTCLIISPTRELAQQIFQVFNQMIQQMQISVALIIGGSNDFHSQQLLLQSEPDILIATPGRLIDHITNSAINLSSIEVLVLDEADKLLELGFMKELQAIVNQLPTARQTMLFSATLNSNVEDLAQLSLQKPLRVCVDDVKVNQNIQQQFVFVKDNSFIYKFSCLYHVLQQNSGVKTIIFACNKHQVNQLSLHLQAKDFDCYKMSSELSQQQRSRVLNEFNEDPAGVMISTDLASRGLDIDDVQLIIQLNVPDFDDYIHRVGRTGRYQAEGLAITFGTREEVKNLVEKLKKQVTMKELQLDAKLIQGYVQEFDSKEFRLQLRELNQQLKQEEELKLTDEKLKKFDSGFDKKEKRSWFLNQKERKAVQQVVKMTDSGQLNKQKAQSILKQKQIRAEMLKNKGKDKPKKSEAHAQIRKIKNQVKKMKREGEYTGRDAKLDARKIK</sequence>
<gene>
    <name evidence="10" type="ORF">TPC1_14085</name>
</gene>
<dbReference type="PROSITE" id="PS51194">
    <property type="entry name" value="HELICASE_CTER"/>
    <property type="match status" value="1"/>
</dbReference>
<evidence type="ECO:0000256" key="4">
    <source>
        <dbReference type="ARBA" id="ARBA00022840"/>
    </source>
</evidence>
<dbReference type="GO" id="GO:0016787">
    <property type="term" value="F:hydrolase activity"/>
    <property type="evidence" value="ECO:0007669"/>
    <property type="project" value="UniProtKB-KW"/>
</dbReference>
<evidence type="ECO:0000256" key="3">
    <source>
        <dbReference type="ARBA" id="ARBA00022806"/>
    </source>
</evidence>
<dbReference type="InterPro" id="IPR050079">
    <property type="entry name" value="DEAD_box_RNA_helicase"/>
</dbReference>
<dbReference type="Pfam" id="PF00270">
    <property type="entry name" value="DEAD"/>
    <property type="match status" value="1"/>
</dbReference>
<feature type="domain" description="Helicase ATP-binding" evidence="8">
    <location>
        <begin position="28"/>
        <end position="201"/>
    </location>
</feature>
<feature type="non-terminal residue" evidence="10">
    <location>
        <position position="1"/>
    </location>
</feature>
<feature type="compositionally biased region" description="Basic and acidic residues" evidence="7">
    <location>
        <begin position="492"/>
        <end position="509"/>
    </location>
</feature>
<dbReference type="AlphaFoldDB" id="A0A146KDQ6"/>
<feature type="domain" description="Helicase C-terminal" evidence="9">
    <location>
        <begin position="211"/>
        <end position="391"/>
    </location>
</feature>
<evidence type="ECO:0000259" key="9">
    <source>
        <dbReference type="PROSITE" id="PS51194"/>
    </source>
</evidence>
<dbReference type="InterPro" id="IPR011545">
    <property type="entry name" value="DEAD/DEAH_box_helicase_dom"/>
</dbReference>
<keyword evidence="1 5" id="KW-0547">Nucleotide-binding</keyword>
<comment type="similarity">
    <text evidence="5">Belongs to the DEAD box helicase family.</text>
</comment>
<keyword evidence="3 5" id="KW-0347">Helicase</keyword>
<evidence type="ECO:0000256" key="1">
    <source>
        <dbReference type="ARBA" id="ARBA00022741"/>
    </source>
</evidence>
<evidence type="ECO:0000256" key="2">
    <source>
        <dbReference type="ARBA" id="ARBA00022801"/>
    </source>
</evidence>
<dbReference type="CDD" id="cd18787">
    <property type="entry name" value="SF2_C_DEAD"/>
    <property type="match status" value="1"/>
</dbReference>
<dbReference type="EMBL" id="GDID01003025">
    <property type="protein sequence ID" value="JAP93581.1"/>
    <property type="molecule type" value="Transcribed_RNA"/>
</dbReference>
<keyword evidence="2 5" id="KW-0378">Hydrolase</keyword>
<dbReference type="GO" id="GO:0003676">
    <property type="term" value="F:nucleic acid binding"/>
    <property type="evidence" value="ECO:0007669"/>
    <property type="project" value="InterPro"/>
</dbReference>
<dbReference type="PROSITE" id="PS51192">
    <property type="entry name" value="HELICASE_ATP_BIND_1"/>
    <property type="match status" value="1"/>
</dbReference>
<organism evidence="10">
    <name type="scientific">Trepomonas sp. PC1</name>
    <dbReference type="NCBI Taxonomy" id="1076344"/>
    <lineage>
        <taxon>Eukaryota</taxon>
        <taxon>Metamonada</taxon>
        <taxon>Diplomonadida</taxon>
        <taxon>Hexamitidae</taxon>
        <taxon>Hexamitinae</taxon>
        <taxon>Trepomonas</taxon>
    </lineage>
</organism>
<feature type="coiled-coil region" evidence="6">
    <location>
        <begin position="345"/>
        <end position="407"/>
    </location>
</feature>
<dbReference type="InterPro" id="IPR027417">
    <property type="entry name" value="P-loop_NTPase"/>
</dbReference>
<evidence type="ECO:0000256" key="7">
    <source>
        <dbReference type="SAM" id="MobiDB-lite"/>
    </source>
</evidence>
<keyword evidence="6" id="KW-0175">Coiled coil</keyword>
<dbReference type="Gene3D" id="3.40.50.300">
    <property type="entry name" value="P-loop containing nucleotide triphosphate hydrolases"/>
    <property type="match status" value="2"/>
</dbReference>
<dbReference type="GO" id="GO:0003724">
    <property type="term" value="F:RNA helicase activity"/>
    <property type="evidence" value="ECO:0007669"/>
    <property type="project" value="TreeGrafter"/>
</dbReference>
<evidence type="ECO:0000259" key="8">
    <source>
        <dbReference type="PROSITE" id="PS51192"/>
    </source>
</evidence>
<feature type="region of interest" description="Disordered" evidence="7">
    <location>
        <begin position="483"/>
        <end position="509"/>
    </location>
</feature>
<dbReference type="InterPro" id="IPR001650">
    <property type="entry name" value="Helicase_C-like"/>
</dbReference>
<dbReference type="PANTHER" id="PTHR47959:SF1">
    <property type="entry name" value="ATP-DEPENDENT RNA HELICASE DBPA"/>
    <property type="match status" value="1"/>
</dbReference>
<name>A0A146KDQ6_9EUKA</name>
<dbReference type="GO" id="GO:0005829">
    <property type="term" value="C:cytosol"/>
    <property type="evidence" value="ECO:0007669"/>
    <property type="project" value="TreeGrafter"/>
</dbReference>
<dbReference type="InterPro" id="IPR014001">
    <property type="entry name" value="Helicase_ATP-bd"/>
</dbReference>
<dbReference type="SMART" id="SM00490">
    <property type="entry name" value="HELICc"/>
    <property type="match status" value="1"/>
</dbReference>
<protein>
    <submittedName>
        <fullName evidence="10">ATP-dependent RNA helicase</fullName>
    </submittedName>
</protein>
<evidence type="ECO:0000313" key="10">
    <source>
        <dbReference type="EMBL" id="JAP93581.1"/>
    </source>
</evidence>